<sequence>MASLMEELITVLSREKEIYEKLIPISERKTVVLIREDLQELQKVTDEEQQLLDAAYAADKKREKIIENIGIVLNRDPKELDLTTLARLMARQPAEKKQLSELHDSLKLVMDRLVNVNQKNKELIENSLEMIEFNMNFIQSTRMSPGSNNYNRNASSSYGVDMGPGAFDAKQ</sequence>
<gene>
    <name evidence="3" type="ORF">H8704_10200</name>
</gene>
<dbReference type="EMBL" id="JACRSX010000014">
    <property type="protein sequence ID" value="MBC8562991.1"/>
    <property type="molecule type" value="Genomic_DNA"/>
</dbReference>
<organism evidence="3 4">
    <name type="scientific">Jutongia huaianensis</name>
    <dbReference type="NCBI Taxonomy" id="2763668"/>
    <lineage>
        <taxon>Bacteria</taxon>
        <taxon>Bacillati</taxon>
        <taxon>Bacillota</taxon>
        <taxon>Clostridia</taxon>
        <taxon>Lachnospirales</taxon>
        <taxon>Lachnospiraceae</taxon>
        <taxon>Jutongia</taxon>
    </lineage>
</organism>
<keyword evidence="3" id="KW-0282">Flagellum</keyword>
<dbReference type="InterPro" id="IPR036679">
    <property type="entry name" value="FlgN-like_sf"/>
</dbReference>
<accession>A0ABR7N2Y5</accession>
<dbReference type="Gene3D" id="1.20.58.300">
    <property type="entry name" value="FlgN-like"/>
    <property type="match status" value="1"/>
</dbReference>
<dbReference type="SUPFAM" id="SSF140566">
    <property type="entry name" value="FlgN-like"/>
    <property type="match status" value="1"/>
</dbReference>
<keyword evidence="4" id="KW-1185">Reference proteome</keyword>
<name>A0ABR7N2Y5_9FIRM</name>
<evidence type="ECO:0000256" key="1">
    <source>
        <dbReference type="ARBA" id="ARBA00022795"/>
    </source>
</evidence>
<dbReference type="Proteomes" id="UP000606193">
    <property type="component" value="Unassembled WGS sequence"/>
</dbReference>
<keyword evidence="3" id="KW-0966">Cell projection</keyword>
<protein>
    <submittedName>
        <fullName evidence="3">Flagellar protein FlgN</fullName>
    </submittedName>
</protein>
<dbReference type="InterPro" id="IPR007809">
    <property type="entry name" value="FlgN-like"/>
</dbReference>
<dbReference type="Pfam" id="PF05130">
    <property type="entry name" value="FlgN"/>
    <property type="match status" value="1"/>
</dbReference>
<proteinExistence type="predicted"/>
<comment type="caution">
    <text evidence="3">The sequence shown here is derived from an EMBL/GenBank/DDBJ whole genome shotgun (WGS) entry which is preliminary data.</text>
</comment>
<evidence type="ECO:0000256" key="2">
    <source>
        <dbReference type="SAM" id="MobiDB-lite"/>
    </source>
</evidence>
<evidence type="ECO:0000313" key="4">
    <source>
        <dbReference type="Proteomes" id="UP000606193"/>
    </source>
</evidence>
<feature type="region of interest" description="Disordered" evidence="2">
    <location>
        <begin position="152"/>
        <end position="171"/>
    </location>
</feature>
<dbReference type="RefSeq" id="WP_022464692.1">
    <property type="nucleotide sequence ID" value="NZ_JACRSX010000014.1"/>
</dbReference>
<reference evidence="3 4" key="1">
    <citation type="submission" date="2020-08" db="EMBL/GenBank/DDBJ databases">
        <title>Genome public.</title>
        <authorList>
            <person name="Liu C."/>
            <person name="Sun Q."/>
        </authorList>
    </citation>
    <scope>NUCLEOTIDE SEQUENCE [LARGE SCALE GENOMIC DNA]</scope>
    <source>
        <strain evidence="3 4">NSJ-37</strain>
    </source>
</reference>
<keyword evidence="3" id="KW-0969">Cilium</keyword>
<keyword evidence="1" id="KW-1005">Bacterial flagellum biogenesis</keyword>
<evidence type="ECO:0000313" key="3">
    <source>
        <dbReference type="EMBL" id="MBC8562991.1"/>
    </source>
</evidence>